<sequence>MEVITMSELVSDLARPRGRYGVDGDYRLIPAPALFAGYLLLCLAEAALAATWLAAGRTLAGAAVAVVAVAMVAVGVSILRFSRRGKFEVWARLLTGIGLRGDEHVLDLGCGRGAVLLAAAKLVPRGKAVGVDIWRPDQTGNSMRATLANADAEGVSDRVELHTRDMTDLQFPDASFDLVVSNLAIHNLPGNPARLAAIDEAVRVLRPGGRLVIADLGFTKLYARRLGQLGMANIGRKDLGWRAWWGLPFIRTHAVTATKPEPA</sequence>
<dbReference type="InterPro" id="IPR029063">
    <property type="entry name" value="SAM-dependent_MTases_sf"/>
</dbReference>
<keyword evidence="3" id="KW-0949">S-adenosyl-L-methionine</keyword>
<evidence type="ECO:0000256" key="2">
    <source>
        <dbReference type="ARBA" id="ARBA00022679"/>
    </source>
</evidence>
<keyword evidence="4" id="KW-1133">Transmembrane helix</keyword>
<dbReference type="Gene3D" id="3.40.50.150">
    <property type="entry name" value="Vaccinia Virus protein VP39"/>
    <property type="match status" value="1"/>
</dbReference>
<dbReference type="GO" id="GO:0008757">
    <property type="term" value="F:S-adenosylmethionine-dependent methyltransferase activity"/>
    <property type="evidence" value="ECO:0007669"/>
    <property type="project" value="InterPro"/>
</dbReference>
<evidence type="ECO:0000313" key="6">
    <source>
        <dbReference type="EMBL" id="EJO89885.1"/>
    </source>
</evidence>
<dbReference type="PANTHER" id="PTHR45277">
    <property type="entry name" value="EXPRESSED PROTEIN"/>
    <property type="match status" value="1"/>
</dbReference>
<gene>
    <name evidence="6" type="ORF">MCOL_V206840</name>
</gene>
<evidence type="ECO:0000313" key="7">
    <source>
        <dbReference type="Proteomes" id="UP000006455"/>
    </source>
</evidence>
<evidence type="ECO:0000256" key="1">
    <source>
        <dbReference type="ARBA" id="ARBA00022603"/>
    </source>
</evidence>
<feature type="transmembrane region" description="Helical" evidence="4">
    <location>
        <begin position="59"/>
        <end position="79"/>
    </location>
</feature>
<dbReference type="STRING" id="1041522.GCA_002105755_01706"/>
<keyword evidence="2" id="KW-0808">Transferase</keyword>
<dbReference type="RefSeq" id="WP_007770604.1">
    <property type="nucleotide sequence ID" value="NZ_AFVW02000002.1"/>
</dbReference>
<dbReference type="AlphaFoldDB" id="J4SIR1"/>
<evidence type="ECO:0000259" key="5">
    <source>
        <dbReference type="Pfam" id="PF08241"/>
    </source>
</evidence>
<dbReference type="CDD" id="cd02440">
    <property type="entry name" value="AdoMet_MTases"/>
    <property type="match status" value="1"/>
</dbReference>
<protein>
    <recommendedName>
        <fullName evidence="5">Methyltransferase type 11 domain-containing protein</fullName>
    </recommendedName>
</protein>
<dbReference type="Proteomes" id="UP000006455">
    <property type="component" value="Unassembled WGS sequence"/>
</dbReference>
<reference evidence="6 7" key="1">
    <citation type="journal article" date="2011" name="J. Bacteriol.">
        <title>Genome sequence of the Mycobacterium colombiense type strain, CECT 3035.</title>
        <authorList>
            <person name="Gonzalez-Perez M."/>
            <person name="Murcia M.I."/>
            <person name="Landsman D."/>
            <person name="Jordan I.K."/>
            <person name="Marino-Ramirez L."/>
        </authorList>
    </citation>
    <scope>NUCLEOTIDE SEQUENCE [LARGE SCALE GENOMIC DNA]</scope>
    <source>
        <strain evidence="6 7">CECT 3035</strain>
    </source>
</reference>
<evidence type="ECO:0000256" key="4">
    <source>
        <dbReference type="SAM" id="Phobius"/>
    </source>
</evidence>
<keyword evidence="1" id="KW-0489">Methyltransferase</keyword>
<dbReference type="Pfam" id="PF08241">
    <property type="entry name" value="Methyltransf_11"/>
    <property type="match status" value="1"/>
</dbReference>
<feature type="transmembrane region" description="Helical" evidence="4">
    <location>
        <begin position="33"/>
        <end position="53"/>
    </location>
</feature>
<proteinExistence type="predicted"/>
<dbReference type="InterPro" id="IPR023576">
    <property type="entry name" value="UbiE/COQ5_MeTrFase_CS"/>
</dbReference>
<dbReference type="InterPro" id="IPR013216">
    <property type="entry name" value="Methyltransf_11"/>
</dbReference>
<dbReference type="eggNOG" id="COG2226">
    <property type="taxonomic scope" value="Bacteria"/>
</dbReference>
<organism evidence="6 7">
    <name type="scientific">Mycobacterium colombiense CECT 3035</name>
    <dbReference type="NCBI Taxonomy" id="1041522"/>
    <lineage>
        <taxon>Bacteria</taxon>
        <taxon>Bacillati</taxon>
        <taxon>Actinomycetota</taxon>
        <taxon>Actinomycetes</taxon>
        <taxon>Mycobacteriales</taxon>
        <taxon>Mycobacteriaceae</taxon>
        <taxon>Mycobacterium</taxon>
        <taxon>Mycobacterium avium complex (MAC)</taxon>
    </lineage>
</organism>
<dbReference type="GO" id="GO:0032259">
    <property type="term" value="P:methylation"/>
    <property type="evidence" value="ECO:0007669"/>
    <property type="project" value="UniProtKB-KW"/>
</dbReference>
<feature type="domain" description="Methyltransferase type 11" evidence="5">
    <location>
        <begin position="106"/>
        <end position="213"/>
    </location>
</feature>
<name>J4SIR1_9MYCO</name>
<dbReference type="EMBL" id="AFVW02000002">
    <property type="protein sequence ID" value="EJO89885.1"/>
    <property type="molecule type" value="Genomic_DNA"/>
</dbReference>
<comment type="caution">
    <text evidence="6">The sequence shown here is derived from an EMBL/GenBank/DDBJ whole genome shotgun (WGS) entry which is preliminary data.</text>
</comment>
<dbReference type="GeneID" id="31526760"/>
<dbReference type="SUPFAM" id="SSF53335">
    <property type="entry name" value="S-adenosyl-L-methionine-dependent methyltransferases"/>
    <property type="match status" value="1"/>
</dbReference>
<keyword evidence="4" id="KW-0472">Membrane</keyword>
<dbReference type="PROSITE" id="PS01184">
    <property type="entry name" value="UBIE_2"/>
    <property type="match status" value="1"/>
</dbReference>
<evidence type="ECO:0000256" key="3">
    <source>
        <dbReference type="ARBA" id="ARBA00022691"/>
    </source>
</evidence>
<dbReference type="PANTHER" id="PTHR45277:SF1">
    <property type="entry name" value="EXPRESSED PROTEIN"/>
    <property type="match status" value="1"/>
</dbReference>
<keyword evidence="4" id="KW-0812">Transmembrane</keyword>
<accession>J4SIR1</accession>